<feature type="domain" description="Mechanosensitive ion channel MscS" evidence="3">
    <location>
        <begin position="134"/>
        <end position="196"/>
    </location>
</feature>
<proteinExistence type="predicted"/>
<organism evidence="4 5">
    <name type="scientific">Kyrpidia spormannii</name>
    <dbReference type="NCBI Taxonomy" id="2055160"/>
    <lineage>
        <taxon>Bacteria</taxon>
        <taxon>Bacillati</taxon>
        <taxon>Bacillota</taxon>
        <taxon>Bacilli</taxon>
        <taxon>Bacillales</taxon>
        <taxon>Alicyclobacillaceae</taxon>
        <taxon>Kyrpidia</taxon>
    </lineage>
</organism>
<dbReference type="Proteomes" id="UP000502196">
    <property type="component" value="Chromosome"/>
</dbReference>
<gene>
    <name evidence="4" type="ORF">COOX1_2753</name>
</gene>
<dbReference type="PANTHER" id="PTHR30221:SF1">
    <property type="entry name" value="SMALL-CONDUCTANCE MECHANOSENSITIVE CHANNEL"/>
    <property type="match status" value="1"/>
</dbReference>
<evidence type="ECO:0000313" key="5">
    <source>
        <dbReference type="Proteomes" id="UP000502196"/>
    </source>
</evidence>
<reference evidence="4 5" key="1">
    <citation type="submission" date="2020-04" db="EMBL/GenBank/DDBJ databases">
        <authorList>
            <person name="Hogendoorn C."/>
        </authorList>
    </citation>
    <scope>NUCLEOTIDE SEQUENCE [LARGE SCALE GENOMIC DNA]</scope>
    <source>
        <strain evidence="4">COOX1</strain>
    </source>
</reference>
<sequence length="335" mass="36646">MTLDSQEKSRFPWKQTFVAFFLLIVLAILLEIGSDLVTSRLAKEYRTVFSTGTAVLWVVIGFLLVNRMRRILMSIVYHTPRHASMWNLGVNVLTGFAYLFVAVFSLRMANTSVSSLLVSGAVTGVIVGIAAQSTLANILAGLVIMTLRPYTLGQRITCRSWMFSGAEYTGVVEELNLFYTVLRDGEITRVLPNSTAVVAAVTIHSEDTAYSTFTLGLPYHCPLSAAREKLRTLAGPGTDLWVDSFGEKAVQCRARIPAGDPDALRRLMVWAETFSRDAGSAEREDLQLGVQSSGTGEREKSLSKDLSPDGDGIQARDPARPPSPESSRNRGFGES</sequence>
<accession>A0A6F9EF52</accession>
<dbReference type="GO" id="GO:0008381">
    <property type="term" value="F:mechanosensitive monoatomic ion channel activity"/>
    <property type="evidence" value="ECO:0007669"/>
    <property type="project" value="InterPro"/>
</dbReference>
<feature type="transmembrane region" description="Helical" evidence="2">
    <location>
        <begin position="45"/>
        <end position="65"/>
    </location>
</feature>
<evidence type="ECO:0000256" key="1">
    <source>
        <dbReference type="SAM" id="MobiDB-lite"/>
    </source>
</evidence>
<dbReference type="EMBL" id="LR792683">
    <property type="protein sequence ID" value="CAB3395124.1"/>
    <property type="molecule type" value="Genomic_DNA"/>
</dbReference>
<evidence type="ECO:0000259" key="3">
    <source>
        <dbReference type="Pfam" id="PF00924"/>
    </source>
</evidence>
<dbReference type="InterPro" id="IPR006685">
    <property type="entry name" value="MscS_channel_2nd"/>
</dbReference>
<name>A0A6F9EF52_9BACL</name>
<dbReference type="RefSeq" id="WP_170086208.1">
    <property type="nucleotide sequence ID" value="NZ_CP047972.1"/>
</dbReference>
<feature type="transmembrane region" description="Helical" evidence="2">
    <location>
        <begin position="121"/>
        <end position="145"/>
    </location>
</feature>
<keyword evidence="2" id="KW-0812">Transmembrane</keyword>
<evidence type="ECO:0000313" key="4">
    <source>
        <dbReference type="EMBL" id="CAB3395124.1"/>
    </source>
</evidence>
<feature type="transmembrane region" description="Helical" evidence="2">
    <location>
        <begin position="86"/>
        <end position="109"/>
    </location>
</feature>
<dbReference type="Pfam" id="PF00924">
    <property type="entry name" value="MS_channel_2nd"/>
    <property type="match status" value="1"/>
</dbReference>
<feature type="transmembrane region" description="Helical" evidence="2">
    <location>
        <begin position="12"/>
        <end position="33"/>
    </location>
</feature>
<dbReference type="AlphaFoldDB" id="A0A6F9EF52"/>
<dbReference type="InterPro" id="IPR011014">
    <property type="entry name" value="MscS_channel_TM-2"/>
</dbReference>
<dbReference type="SUPFAM" id="SSF82861">
    <property type="entry name" value="Mechanosensitive channel protein MscS (YggB), transmembrane region"/>
    <property type="match status" value="1"/>
</dbReference>
<feature type="region of interest" description="Disordered" evidence="1">
    <location>
        <begin position="281"/>
        <end position="335"/>
    </location>
</feature>
<keyword evidence="2" id="KW-0472">Membrane</keyword>
<evidence type="ECO:0000256" key="2">
    <source>
        <dbReference type="SAM" id="Phobius"/>
    </source>
</evidence>
<dbReference type="PANTHER" id="PTHR30221">
    <property type="entry name" value="SMALL-CONDUCTANCE MECHANOSENSITIVE CHANNEL"/>
    <property type="match status" value="1"/>
</dbReference>
<dbReference type="GO" id="GO:0016020">
    <property type="term" value="C:membrane"/>
    <property type="evidence" value="ECO:0007669"/>
    <property type="project" value="InterPro"/>
</dbReference>
<dbReference type="InterPro" id="IPR045275">
    <property type="entry name" value="MscS_archaea/bacteria_type"/>
</dbReference>
<keyword evidence="2" id="KW-1133">Transmembrane helix</keyword>
<dbReference type="Gene3D" id="1.10.287.1260">
    <property type="match status" value="1"/>
</dbReference>
<dbReference type="InterPro" id="IPR010920">
    <property type="entry name" value="LSM_dom_sf"/>
</dbReference>
<protein>
    <recommendedName>
        <fullName evidence="3">Mechanosensitive ion channel MscS domain-containing protein</fullName>
    </recommendedName>
</protein>
<dbReference type="SUPFAM" id="SSF50182">
    <property type="entry name" value="Sm-like ribonucleoproteins"/>
    <property type="match status" value="1"/>
</dbReference>
<feature type="compositionally biased region" description="Basic and acidic residues" evidence="1">
    <location>
        <begin position="296"/>
        <end position="307"/>
    </location>
</feature>